<feature type="coiled-coil region" evidence="1">
    <location>
        <begin position="15"/>
        <end position="42"/>
    </location>
</feature>
<evidence type="ECO:0000256" key="1">
    <source>
        <dbReference type="SAM" id="Coils"/>
    </source>
</evidence>
<dbReference type="Proteomes" id="UP001153636">
    <property type="component" value="Chromosome 10"/>
</dbReference>
<dbReference type="EMBL" id="OV651822">
    <property type="protein sequence ID" value="CAH1100424.1"/>
    <property type="molecule type" value="Genomic_DNA"/>
</dbReference>
<evidence type="ECO:0000313" key="2">
    <source>
        <dbReference type="EMBL" id="CAH1100424.1"/>
    </source>
</evidence>
<keyword evidence="3" id="KW-1185">Reference proteome</keyword>
<evidence type="ECO:0000313" key="3">
    <source>
        <dbReference type="Proteomes" id="UP001153636"/>
    </source>
</evidence>
<sequence>MLYSYNLYRIAFKNMPALLQQIGELKKEMDLIKNELEIVKNQKCTHGVSEINTEEIFNEIHERATRSRNLIIYNVKELGCDELLESIEDDKKVVQEVFETLNIRPSIGGVNKFEKVLRICRKKEYSCRPLKGICADPLCD</sequence>
<reference evidence="2" key="1">
    <citation type="submission" date="2022-01" db="EMBL/GenBank/DDBJ databases">
        <authorList>
            <person name="King R."/>
        </authorList>
    </citation>
    <scope>NUCLEOTIDE SEQUENCE</scope>
</reference>
<gene>
    <name evidence="2" type="ORF">PSYICH_LOCUS1566</name>
</gene>
<dbReference type="AlphaFoldDB" id="A0A9P0CE60"/>
<dbReference type="OrthoDB" id="6740745at2759"/>
<protein>
    <submittedName>
        <fullName evidence="2">Uncharacterized protein</fullName>
    </submittedName>
</protein>
<keyword evidence="1" id="KW-0175">Coiled coil</keyword>
<name>A0A9P0CE60_9CUCU</name>
<accession>A0A9P0CE60</accession>
<proteinExistence type="predicted"/>
<organism evidence="2 3">
    <name type="scientific">Psylliodes chrysocephalus</name>
    <dbReference type="NCBI Taxonomy" id="3402493"/>
    <lineage>
        <taxon>Eukaryota</taxon>
        <taxon>Metazoa</taxon>
        <taxon>Ecdysozoa</taxon>
        <taxon>Arthropoda</taxon>
        <taxon>Hexapoda</taxon>
        <taxon>Insecta</taxon>
        <taxon>Pterygota</taxon>
        <taxon>Neoptera</taxon>
        <taxon>Endopterygota</taxon>
        <taxon>Coleoptera</taxon>
        <taxon>Polyphaga</taxon>
        <taxon>Cucujiformia</taxon>
        <taxon>Chrysomeloidea</taxon>
        <taxon>Chrysomelidae</taxon>
        <taxon>Galerucinae</taxon>
        <taxon>Alticini</taxon>
        <taxon>Psylliodes</taxon>
    </lineage>
</organism>